<evidence type="ECO:0000256" key="7">
    <source>
        <dbReference type="ARBA" id="ARBA00023128"/>
    </source>
</evidence>
<evidence type="ECO:0000256" key="5">
    <source>
        <dbReference type="ARBA" id="ARBA00022792"/>
    </source>
</evidence>
<evidence type="ECO:0000256" key="8">
    <source>
        <dbReference type="ARBA" id="ARBA00023136"/>
    </source>
</evidence>
<keyword evidence="4" id="KW-0679">Respiratory chain</keyword>
<protein>
    <recommendedName>
        <fullName evidence="9">Complex III subunit 7</fullName>
    </recommendedName>
</protein>
<gene>
    <name evidence="10" type="ORF">CHRIB12_LOCUS11371</name>
</gene>
<dbReference type="PANTHER" id="PTHR12022">
    <property type="entry name" value="UBIQUINOL-CYTOCHROME C REDUCTASE COMPLEX 14 KD PROTEIN"/>
    <property type="match status" value="1"/>
</dbReference>
<comment type="subcellular location">
    <subcellularLocation>
        <location evidence="1">Mitochondrion inner membrane</location>
        <topology evidence="1">Peripheral membrane protein</topology>
        <orientation evidence="1">Matrix side</orientation>
    </subcellularLocation>
</comment>
<organism evidence="10 11">
    <name type="scientific">Rhizophagus irregularis</name>
    <dbReference type="NCBI Taxonomy" id="588596"/>
    <lineage>
        <taxon>Eukaryota</taxon>
        <taxon>Fungi</taxon>
        <taxon>Fungi incertae sedis</taxon>
        <taxon>Mucoromycota</taxon>
        <taxon>Glomeromycotina</taxon>
        <taxon>Glomeromycetes</taxon>
        <taxon>Glomerales</taxon>
        <taxon>Glomeraceae</taxon>
        <taxon>Rhizophagus</taxon>
    </lineage>
</organism>
<keyword evidence="8" id="KW-0472">Membrane</keyword>
<keyword evidence="7" id="KW-0496">Mitochondrion</keyword>
<accession>A0A916E743</accession>
<evidence type="ECO:0000313" key="11">
    <source>
        <dbReference type="Proteomes" id="UP000684084"/>
    </source>
</evidence>
<evidence type="ECO:0000256" key="4">
    <source>
        <dbReference type="ARBA" id="ARBA00022660"/>
    </source>
</evidence>
<dbReference type="PANTHER" id="PTHR12022:SF0">
    <property type="entry name" value="CYTOCHROME B-C1 COMPLEX SUBUNIT 7"/>
    <property type="match status" value="1"/>
</dbReference>
<evidence type="ECO:0000313" key="10">
    <source>
        <dbReference type="EMBL" id="CAB5367667.1"/>
    </source>
</evidence>
<dbReference type="FunFam" id="1.10.1090.10:FF:000001">
    <property type="entry name" value="Cytochrome b-c1 complex subunit 7"/>
    <property type="match status" value="1"/>
</dbReference>
<evidence type="ECO:0000256" key="9">
    <source>
        <dbReference type="ARBA" id="ARBA00031684"/>
    </source>
</evidence>
<dbReference type="Proteomes" id="UP000684084">
    <property type="component" value="Unassembled WGS sequence"/>
</dbReference>
<dbReference type="InterPro" id="IPR003197">
    <property type="entry name" value="QCR7"/>
</dbReference>
<dbReference type="Pfam" id="PF02271">
    <property type="entry name" value="UCR_14kD"/>
    <property type="match status" value="1"/>
</dbReference>
<keyword evidence="3" id="KW-0813">Transport</keyword>
<sequence>MSYPTLYNTVKNSRFLYGFLKPVANWYTNISGYRQLGMRYDDIIAEESTTVQTALERIPQNEYDQRILRIRNAYQLSTRNEILPRDKWTKPEEDIRYLFPYVERKLLRIIINYYIHYKDSWQFSNKFAHIANLFKWI</sequence>
<evidence type="ECO:0000256" key="2">
    <source>
        <dbReference type="ARBA" id="ARBA00008554"/>
    </source>
</evidence>
<evidence type="ECO:0000256" key="6">
    <source>
        <dbReference type="ARBA" id="ARBA00022982"/>
    </source>
</evidence>
<keyword evidence="6" id="KW-0249">Electron transport</keyword>
<dbReference type="GO" id="GO:0006122">
    <property type="term" value="P:mitochondrial electron transport, ubiquinol to cytochrome c"/>
    <property type="evidence" value="ECO:0007669"/>
    <property type="project" value="InterPro"/>
</dbReference>
<name>A0A916E743_9GLOM</name>
<dbReference type="OrthoDB" id="425749at2759"/>
<dbReference type="AlphaFoldDB" id="A0A916E743"/>
<comment type="caution">
    <text evidence="10">The sequence shown here is derived from an EMBL/GenBank/DDBJ whole genome shotgun (WGS) entry which is preliminary data.</text>
</comment>
<dbReference type="VEuPathDB" id="FungiDB:RhiirFUN_011002"/>
<keyword evidence="5" id="KW-0999">Mitochondrion inner membrane</keyword>
<proteinExistence type="inferred from homology"/>
<dbReference type="GO" id="GO:0005743">
    <property type="term" value="C:mitochondrial inner membrane"/>
    <property type="evidence" value="ECO:0007669"/>
    <property type="project" value="UniProtKB-SubCell"/>
</dbReference>
<reference evidence="10" key="1">
    <citation type="submission" date="2020-05" db="EMBL/GenBank/DDBJ databases">
        <authorList>
            <person name="Rincon C."/>
            <person name="Sanders R I."/>
            <person name="Robbins C."/>
            <person name="Chaturvedi A."/>
        </authorList>
    </citation>
    <scope>NUCLEOTIDE SEQUENCE</scope>
    <source>
        <strain evidence="10">CHB12</strain>
    </source>
</reference>
<comment type="similarity">
    <text evidence="2">Belongs to the UQCRB/QCR7 family.</text>
</comment>
<evidence type="ECO:0000256" key="3">
    <source>
        <dbReference type="ARBA" id="ARBA00022448"/>
    </source>
</evidence>
<dbReference type="EMBL" id="CAGKOT010000024">
    <property type="protein sequence ID" value="CAB5367667.1"/>
    <property type="molecule type" value="Genomic_DNA"/>
</dbReference>
<evidence type="ECO:0000256" key="1">
    <source>
        <dbReference type="ARBA" id="ARBA00004443"/>
    </source>
</evidence>